<reference evidence="2 3" key="1">
    <citation type="journal article" date="2020" name="Nature">
        <title>Isolation of an archaeon at the prokaryote-eukaryote interface.</title>
        <authorList>
            <person name="Imachi H."/>
            <person name="Nobu M.K."/>
            <person name="Nakahara N."/>
            <person name="Morono Y."/>
            <person name="Ogawara M."/>
            <person name="Takaki Y."/>
            <person name="Takano Y."/>
            <person name="Uematsu K."/>
            <person name="Ikuta T."/>
            <person name="Ito M."/>
            <person name="Matsui Y."/>
            <person name="Miyazaki M."/>
            <person name="Murata K."/>
            <person name="Saito Y."/>
            <person name="Sakai S."/>
            <person name="Song C."/>
            <person name="Tasumi E."/>
            <person name="Yamanaka Y."/>
            <person name="Yamaguchi T."/>
            <person name="Kamagata Y."/>
            <person name="Tamaki H."/>
            <person name="Takai K."/>
        </authorList>
    </citation>
    <scope>NUCLEOTIDE SEQUENCE [LARGE SCALE GENOMIC DNA]</scope>
    <source>
        <strain evidence="2 3">MK-D1</strain>
    </source>
</reference>
<dbReference type="AlphaFoldDB" id="A0A5B9D8A0"/>
<protein>
    <submittedName>
        <fullName evidence="2">Uncharacterized protein</fullName>
    </submittedName>
</protein>
<keyword evidence="1" id="KW-0812">Transmembrane</keyword>
<name>A0A5B9D8A0_9ARCH</name>
<keyword evidence="3" id="KW-1185">Reference proteome</keyword>
<keyword evidence="1" id="KW-1133">Transmembrane helix</keyword>
<sequence>MSNNRKRAWTLLISLIFMVGFTTGSINASAHDPRFIDLKYYNQDKILSVYITHGVSDSEYHYIERVTIEFYQLPKELIENFTTQDKYLLVSDEVEEHEIFGDYAIREAYVFDVVDIGTLNKTLVEDRHYTNQADDLINHYNYSIDAPEWTLIAVTAFCSLGGAYTHSLISGHPWYDTEHSMIEAVVPTLVCTIVVMTPLALWRIFGKKKEEVKH</sequence>
<keyword evidence="1" id="KW-0472">Membrane</keyword>
<dbReference type="Proteomes" id="UP000321408">
    <property type="component" value="Chromosome"/>
</dbReference>
<evidence type="ECO:0000313" key="3">
    <source>
        <dbReference type="Proteomes" id="UP000321408"/>
    </source>
</evidence>
<accession>A0A5B9D8A0</accession>
<dbReference type="RefSeq" id="WP_147662217.1">
    <property type="nucleotide sequence ID" value="NZ_CP042905.2"/>
</dbReference>
<dbReference type="KEGG" id="psyt:DSAG12_01127"/>
<feature type="transmembrane region" description="Helical" evidence="1">
    <location>
        <begin position="184"/>
        <end position="205"/>
    </location>
</feature>
<proteinExistence type="predicted"/>
<reference evidence="2 3" key="2">
    <citation type="journal article" date="2024" name="Int. J. Syst. Evol. Microbiol.">
        <title>Promethearchaeum syntrophicum gen. nov., sp. nov., an anaerobic, obligately syntrophic archaeon, the first isolate of the lineage 'Asgard' archaea, and proposal of the new archaeal phylum Promethearchaeota phyl. nov. and kingdom Promethearchaeati regn. nov.</title>
        <authorList>
            <person name="Imachi H."/>
            <person name="Nobu M.K."/>
            <person name="Kato S."/>
            <person name="Takaki Y."/>
            <person name="Miyazaki M."/>
            <person name="Miyata M."/>
            <person name="Ogawara M."/>
            <person name="Saito Y."/>
            <person name="Sakai S."/>
            <person name="Tahara Y.O."/>
            <person name="Takano Y."/>
            <person name="Tasumi E."/>
            <person name="Uematsu K."/>
            <person name="Yoshimura T."/>
            <person name="Itoh T."/>
            <person name="Ohkuma M."/>
            <person name="Takai K."/>
        </authorList>
    </citation>
    <scope>NUCLEOTIDE SEQUENCE [LARGE SCALE GENOMIC DNA]</scope>
    <source>
        <strain evidence="2 3">MK-D1</strain>
    </source>
</reference>
<evidence type="ECO:0000313" key="2">
    <source>
        <dbReference type="EMBL" id="QEE15302.1"/>
    </source>
</evidence>
<dbReference type="GeneID" id="41329124"/>
<gene>
    <name evidence="2" type="ORF">DSAG12_01127</name>
</gene>
<dbReference type="EMBL" id="CP042905">
    <property type="protein sequence ID" value="QEE15302.1"/>
    <property type="molecule type" value="Genomic_DNA"/>
</dbReference>
<organism evidence="2 3">
    <name type="scientific">Promethearchaeum syntrophicum</name>
    <dbReference type="NCBI Taxonomy" id="2594042"/>
    <lineage>
        <taxon>Archaea</taxon>
        <taxon>Promethearchaeati</taxon>
        <taxon>Promethearchaeota</taxon>
        <taxon>Promethearchaeia</taxon>
        <taxon>Promethearchaeales</taxon>
        <taxon>Promethearchaeaceae</taxon>
        <taxon>Promethearchaeum</taxon>
    </lineage>
</organism>
<evidence type="ECO:0000256" key="1">
    <source>
        <dbReference type="SAM" id="Phobius"/>
    </source>
</evidence>